<reference evidence="1 2" key="1">
    <citation type="submission" date="2020-07" db="EMBL/GenBank/DDBJ databases">
        <title>Sequencing the genomes of 1000 actinobacteria strains.</title>
        <authorList>
            <person name="Klenk H.-P."/>
        </authorList>
    </citation>
    <scope>NUCLEOTIDE SEQUENCE [LARGE SCALE GENOMIC DNA]</scope>
    <source>
        <strain evidence="1 2">DSM 45763</strain>
    </source>
</reference>
<organism evidence="1 2">
    <name type="scientific">Streptosporangium sandarakinum</name>
    <dbReference type="NCBI Taxonomy" id="1260955"/>
    <lineage>
        <taxon>Bacteria</taxon>
        <taxon>Bacillati</taxon>
        <taxon>Actinomycetota</taxon>
        <taxon>Actinomycetes</taxon>
        <taxon>Streptosporangiales</taxon>
        <taxon>Streptosporangiaceae</taxon>
        <taxon>Streptosporangium</taxon>
    </lineage>
</organism>
<comment type="caution">
    <text evidence="1">The sequence shown here is derived from an EMBL/GenBank/DDBJ whole genome shotgun (WGS) entry which is preliminary data.</text>
</comment>
<proteinExistence type="predicted"/>
<evidence type="ECO:0000313" key="2">
    <source>
        <dbReference type="Proteomes" id="UP000576393"/>
    </source>
</evidence>
<dbReference type="Proteomes" id="UP000576393">
    <property type="component" value="Unassembled WGS sequence"/>
</dbReference>
<dbReference type="RefSeq" id="WP_179817905.1">
    <property type="nucleotide sequence ID" value="NZ_JACCCO010000001.1"/>
</dbReference>
<name>A0A852US45_9ACTN</name>
<dbReference type="AlphaFoldDB" id="A0A852US45"/>
<protein>
    <submittedName>
        <fullName evidence="1">Uncharacterized protein</fullName>
    </submittedName>
</protein>
<gene>
    <name evidence="1" type="ORF">HDA43_000262</name>
</gene>
<sequence>MDLEWSGGLLRRASFTAGRDRVVTLAPPPGVTGPDELRLTAGEPRVVTFDPA</sequence>
<accession>A0A852US45</accession>
<dbReference type="EMBL" id="JACCCO010000001">
    <property type="protein sequence ID" value="NYF38103.1"/>
    <property type="molecule type" value="Genomic_DNA"/>
</dbReference>
<keyword evidence="2" id="KW-1185">Reference proteome</keyword>
<evidence type="ECO:0000313" key="1">
    <source>
        <dbReference type="EMBL" id="NYF38103.1"/>
    </source>
</evidence>